<dbReference type="Pfam" id="PF00571">
    <property type="entry name" value="CBS"/>
    <property type="match status" value="2"/>
</dbReference>
<dbReference type="InterPro" id="IPR000644">
    <property type="entry name" value="CBS_dom"/>
</dbReference>
<dbReference type="CDD" id="cd09834">
    <property type="entry name" value="CBS_pair_bac"/>
    <property type="match status" value="1"/>
</dbReference>
<accession>A0ABV1G9B0</accession>
<comment type="caution">
    <text evidence="4">The sequence shown here is derived from an EMBL/GenBank/DDBJ whole genome shotgun (WGS) entry which is preliminary data.</text>
</comment>
<dbReference type="PANTHER" id="PTHR43080:SF26">
    <property type="entry name" value="REGULATORY PROTEIN"/>
    <property type="match status" value="1"/>
</dbReference>
<dbReference type="EMBL" id="JBBMFF010000254">
    <property type="protein sequence ID" value="MEQ2512003.1"/>
    <property type="molecule type" value="Genomic_DNA"/>
</dbReference>
<feature type="domain" description="CBS" evidence="3">
    <location>
        <begin position="74"/>
        <end position="136"/>
    </location>
</feature>
<evidence type="ECO:0000313" key="5">
    <source>
        <dbReference type="Proteomes" id="UP001491552"/>
    </source>
</evidence>
<organism evidence="4 5">
    <name type="scientific">Faecousia intestinalis</name>
    <dbReference type="NCBI Taxonomy" id="3133167"/>
    <lineage>
        <taxon>Bacteria</taxon>
        <taxon>Bacillati</taxon>
        <taxon>Bacillota</taxon>
        <taxon>Clostridia</taxon>
        <taxon>Eubacteriales</taxon>
        <taxon>Oscillospiraceae</taxon>
        <taxon>Faecousia</taxon>
    </lineage>
</organism>
<evidence type="ECO:0000256" key="2">
    <source>
        <dbReference type="PROSITE-ProRule" id="PRU00703"/>
    </source>
</evidence>
<dbReference type="Gene3D" id="3.10.580.10">
    <property type="entry name" value="CBS-domain"/>
    <property type="match status" value="1"/>
</dbReference>
<keyword evidence="5" id="KW-1185">Reference proteome</keyword>
<dbReference type="InterPro" id="IPR051257">
    <property type="entry name" value="Diverse_CBS-Domain"/>
</dbReference>
<dbReference type="InterPro" id="IPR046342">
    <property type="entry name" value="CBS_dom_sf"/>
</dbReference>
<keyword evidence="1 2" id="KW-0129">CBS domain</keyword>
<proteinExistence type="predicted"/>
<reference evidence="4 5" key="1">
    <citation type="submission" date="2024-03" db="EMBL/GenBank/DDBJ databases">
        <title>Human intestinal bacterial collection.</title>
        <authorList>
            <person name="Pauvert C."/>
            <person name="Hitch T.C.A."/>
            <person name="Clavel T."/>
        </authorList>
    </citation>
    <scope>NUCLEOTIDE SEQUENCE [LARGE SCALE GENOMIC DNA]</scope>
    <source>
        <strain evidence="4 5">CLA-AA-H192</strain>
    </source>
</reference>
<name>A0ABV1G9B0_9FIRM</name>
<feature type="domain" description="CBS" evidence="3">
    <location>
        <begin position="7"/>
        <end position="67"/>
    </location>
</feature>
<dbReference type="PROSITE" id="PS51371">
    <property type="entry name" value="CBS"/>
    <property type="match status" value="2"/>
</dbReference>
<dbReference type="PANTHER" id="PTHR43080">
    <property type="entry name" value="CBS DOMAIN-CONTAINING PROTEIN CBSX3, MITOCHONDRIAL"/>
    <property type="match status" value="1"/>
</dbReference>
<gene>
    <name evidence="4" type="ORF">WMO66_12250</name>
</gene>
<dbReference type="SUPFAM" id="SSF54631">
    <property type="entry name" value="CBS-domain pair"/>
    <property type="match status" value="1"/>
</dbReference>
<evidence type="ECO:0000259" key="3">
    <source>
        <dbReference type="PROSITE" id="PS51371"/>
    </source>
</evidence>
<protein>
    <submittedName>
        <fullName evidence="4">CBS domain-containing protein</fullName>
    </submittedName>
</protein>
<dbReference type="Proteomes" id="UP001491552">
    <property type="component" value="Unassembled WGS sequence"/>
</dbReference>
<dbReference type="RefSeq" id="WP_349136706.1">
    <property type="nucleotide sequence ID" value="NZ_JBBMFF010000254.1"/>
</dbReference>
<evidence type="ECO:0000256" key="1">
    <source>
        <dbReference type="ARBA" id="ARBA00023122"/>
    </source>
</evidence>
<evidence type="ECO:0000313" key="4">
    <source>
        <dbReference type="EMBL" id="MEQ2512003.1"/>
    </source>
</evidence>
<sequence>MNLLFFLTPKATCCYLYADYTLRQAMERMEHSGYSALPILTREGTYCGTLTEGDLLWATKKLCCMDFRDTEEHSIMEIAHRRDNLPVSVSTDMQDLLVKATDQNFVPVVDDKGDFIGIVTRRAIMRYFLEQMRVPVGAAAEN</sequence>